<accession>A0A5C5TTG1</accession>
<dbReference type="EMBL" id="VOHM01000040">
    <property type="protein sequence ID" value="TWT17513.1"/>
    <property type="molecule type" value="Genomic_DNA"/>
</dbReference>
<evidence type="ECO:0000313" key="3">
    <source>
        <dbReference type="Proteomes" id="UP000320791"/>
    </source>
</evidence>
<keyword evidence="2" id="KW-0547">Nucleotide-binding</keyword>
<dbReference type="RefSeq" id="WP_146325654.1">
    <property type="nucleotide sequence ID" value="NZ_BAABLR010000058.1"/>
</dbReference>
<dbReference type="SUPFAM" id="SSF52540">
    <property type="entry name" value="P-loop containing nucleoside triphosphate hydrolases"/>
    <property type="match status" value="1"/>
</dbReference>
<name>A0A5C5TTG1_9CORY</name>
<keyword evidence="2" id="KW-0067">ATP-binding</keyword>
<dbReference type="AlphaFoldDB" id="A0A5C5TTG1"/>
<dbReference type="Proteomes" id="UP000320791">
    <property type="component" value="Unassembled WGS sequence"/>
</dbReference>
<organism evidence="2 3">
    <name type="scientific">Corynebacterium canis</name>
    <dbReference type="NCBI Taxonomy" id="679663"/>
    <lineage>
        <taxon>Bacteria</taxon>
        <taxon>Bacillati</taxon>
        <taxon>Actinomycetota</taxon>
        <taxon>Actinomycetes</taxon>
        <taxon>Mycobacteriales</taxon>
        <taxon>Corynebacteriaceae</taxon>
        <taxon>Corynebacterium</taxon>
    </lineage>
</organism>
<feature type="domain" description="ABC transporter" evidence="1">
    <location>
        <begin position="4"/>
        <end position="40"/>
    </location>
</feature>
<proteinExistence type="predicted"/>
<protein>
    <submittedName>
        <fullName evidence="2">ATP-binding cassette domain-containing protein</fullName>
    </submittedName>
</protein>
<sequence>MYRGLLGHNGTGKRTLIDMILGLTNPTDGSVNTFGVSPKQALRRGIR</sequence>
<dbReference type="OrthoDB" id="3555796at2"/>
<evidence type="ECO:0000259" key="1">
    <source>
        <dbReference type="Pfam" id="PF00005"/>
    </source>
</evidence>
<comment type="caution">
    <text evidence="2">The sequence shown here is derived from an EMBL/GenBank/DDBJ whole genome shotgun (WGS) entry which is preliminary data.</text>
</comment>
<dbReference type="Pfam" id="PF00005">
    <property type="entry name" value="ABC_tran"/>
    <property type="match status" value="1"/>
</dbReference>
<reference evidence="2 3" key="1">
    <citation type="submission" date="2019-08" db="EMBL/GenBank/DDBJ databases">
        <authorList>
            <person name="Lei W."/>
        </authorList>
    </citation>
    <scope>NUCLEOTIDE SEQUENCE [LARGE SCALE GENOMIC DNA]</scope>
    <source>
        <strain evidence="2 3">CCUG 58627</strain>
    </source>
</reference>
<evidence type="ECO:0000313" key="2">
    <source>
        <dbReference type="EMBL" id="TWT17513.1"/>
    </source>
</evidence>
<dbReference type="GO" id="GO:0005524">
    <property type="term" value="F:ATP binding"/>
    <property type="evidence" value="ECO:0007669"/>
    <property type="project" value="UniProtKB-KW"/>
</dbReference>
<gene>
    <name evidence="2" type="ORF">FRX94_12375</name>
</gene>
<keyword evidence="3" id="KW-1185">Reference proteome</keyword>
<dbReference type="GO" id="GO:0016887">
    <property type="term" value="F:ATP hydrolysis activity"/>
    <property type="evidence" value="ECO:0007669"/>
    <property type="project" value="InterPro"/>
</dbReference>
<dbReference type="Gene3D" id="3.40.50.300">
    <property type="entry name" value="P-loop containing nucleotide triphosphate hydrolases"/>
    <property type="match status" value="1"/>
</dbReference>
<dbReference type="InterPro" id="IPR027417">
    <property type="entry name" value="P-loop_NTPase"/>
</dbReference>
<dbReference type="InterPro" id="IPR003439">
    <property type="entry name" value="ABC_transporter-like_ATP-bd"/>
</dbReference>